<name>A0A1Y3PK14_9BACI</name>
<dbReference type="AlphaFoldDB" id="A0A1Y3PK14"/>
<protein>
    <recommendedName>
        <fullName evidence="6">Prepilin-type N-terminal cleavage/methylation domain-containing protein</fullName>
    </recommendedName>
</protein>
<comment type="subcellular location">
    <subcellularLocation>
        <location evidence="1">Cell surface</location>
    </subcellularLocation>
</comment>
<evidence type="ECO:0000256" key="2">
    <source>
        <dbReference type="ARBA" id="ARBA00023287"/>
    </source>
</evidence>
<dbReference type="NCBIfam" id="TIGR02532">
    <property type="entry name" value="IV_pilin_GFxxxE"/>
    <property type="match status" value="1"/>
</dbReference>
<proteinExistence type="predicted"/>
<dbReference type="GO" id="GO:0009986">
    <property type="term" value="C:cell surface"/>
    <property type="evidence" value="ECO:0007669"/>
    <property type="project" value="UniProtKB-SubCell"/>
</dbReference>
<keyword evidence="3" id="KW-0472">Membrane</keyword>
<reference evidence="5" key="1">
    <citation type="submission" date="2016-06" db="EMBL/GenBank/DDBJ databases">
        <authorList>
            <person name="Nascimento L."/>
            <person name="Pereira R.V."/>
            <person name="Martins L.F."/>
            <person name="Quaggio R.B."/>
            <person name="Silva A.M."/>
            <person name="Setubal J.C."/>
        </authorList>
    </citation>
    <scope>NUCLEOTIDE SEQUENCE [LARGE SCALE GENOMIC DNA]</scope>
</reference>
<gene>
    <name evidence="4" type="ORF">BAA01_12460</name>
</gene>
<keyword evidence="3" id="KW-0812">Transmembrane</keyword>
<sequence>MAMNGGRNRLTGFRASFSMPAPDAGFTLVEVTICLLILLVLFSLGLPTVEYSLERRALEDLVSQYLADYMYAQSLAIAQSTFTSIQFAPDSHVYTIRRGQTVLKRVSYDTRIRVGSNYGMPRPHEVRFDSRGYVQAGGEFFLSGKYQSKRLIIQVTSGRIRVEDG</sequence>
<keyword evidence="2" id="KW-0178">Competence</keyword>
<accession>A0A1Y3PK14</accession>
<evidence type="ECO:0000313" key="4">
    <source>
        <dbReference type="EMBL" id="OUM87424.1"/>
    </source>
</evidence>
<dbReference type="PIRSF" id="PIRSF021292">
    <property type="entry name" value="Competence_ComGD"/>
    <property type="match status" value="1"/>
</dbReference>
<evidence type="ECO:0000256" key="1">
    <source>
        <dbReference type="ARBA" id="ARBA00004241"/>
    </source>
</evidence>
<dbReference type="GO" id="GO:0030420">
    <property type="term" value="P:establishment of competence for transformation"/>
    <property type="evidence" value="ECO:0007669"/>
    <property type="project" value="UniProtKB-KW"/>
</dbReference>
<feature type="transmembrane region" description="Helical" evidence="3">
    <location>
        <begin position="24"/>
        <end position="46"/>
    </location>
</feature>
<evidence type="ECO:0000256" key="3">
    <source>
        <dbReference type="SAM" id="Phobius"/>
    </source>
</evidence>
<comment type="caution">
    <text evidence="4">The sequence shown here is derived from an EMBL/GenBank/DDBJ whole genome shotgun (WGS) entry which is preliminary data.</text>
</comment>
<dbReference type="Proteomes" id="UP000196475">
    <property type="component" value="Unassembled WGS sequence"/>
</dbReference>
<dbReference type="InterPro" id="IPR045584">
    <property type="entry name" value="Pilin-like"/>
</dbReference>
<dbReference type="InterPro" id="IPR012902">
    <property type="entry name" value="N_methyl_site"/>
</dbReference>
<keyword evidence="3" id="KW-1133">Transmembrane helix</keyword>
<evidence type="ECO:0000313" key="5">
    <source>
        <dbReference type="Proteomes" id="UP000196475"/>
    </source>
</evidence>
<dbReference type="EMBL" id="LZRT01000075">
    <property type="protein sequence ID" value="OUM87424.1"/>
    <property type="molecule type" value="Genomic_DNA"/>
</dbReference>
<organism evidence="4 5">
    <name type="scientific">Bacillus thermozeamaize</name>
    <dbReference type="NCBI Taxonomy" id="230954"/>
    <lineage>
        <taxon>Bacteria</taxon>
        <taxon>Bacillati</taxon>
        <taxon>Bacillota</taxon>
        <taxon>Bacilli</taxon>
        <taxon>Bacillales</taxon>
        <taxon>Bacillaceae</taxon>
        <taxon>Bacillus</taxon>
    </lineage>
</organism>
<evidence type="ECO:0008006" key="6">
    <source>
        <dbReference type="Google" id="ProtNLM"/>
    </source>
</evidence>
<dbReference type="SUPFAM" id="SSF54523">
    <property type="entry name" value="Pili subunits"/>
    <property type="match status" value="1"/>
</dbReference>
<dbReference type="InterPro" id="IPR016785">
    <property type="entry name" value="ComGD"/>
</dbReference>